<evidence type="ECO:0000313" key="2">
    <source>
        <dbReference type="EMBL" id="RSJ92074.1"/>
    </source>
</evidence>
<accession>A0A3R9M089</accession>
<dbReference type="InterPro" id="IPR018958">
    <property type="entry name" value="Knr4/Smi1-like_dom"/>
</dbReference>
<dbReference type="AlphaFoldDB" id="A0A3R9M089"/>
<dbReference type="Pfam" id="PF14568">
    <property type="entry name" value="SUKH_6"/>
    <property type="match status" value="1"/>
</dbReference>
<sequence length="188" mass="22016">MLRLFPFDKTGVSEALAQFEKIHDILLPEEYRSFLINYNGGNTLQTSFKIKKESSDIRAFYGFENADYEYNFQYFLDHDFLSEHIQGGYLPIAEDSFGNYILLGISKQDYNLIAFFDHEKQKIIAFHLSFKEFLATINSKVCKIKSIDERIQKMKEVNSPVIVDDELKAIWQEEIDKYAGREQVIVKL</sequence>
<dbReference type="Gene3D" id="3.40.1580.10">
    <property type="entry name" value="SMI1/KNR4-like"/>
    <property type="match status" value="1"/>
</dbReference>
<dbReference type="SUPFAM" id="SSF160631">
    <property type="entry name" value="SMI1/KNR4-like"/>
    <property type="match status" value="1"/>
</dbReference>
<organism evidence="2 3">
    <name type="scientific">Streptococcus cristatus</name>
    <dbReference type="NCBI Taxonomy" id="45634"/>
    <lineage>
        <taxon>Bacteria</taxon>
        <taxon>Bacillati</taxon>
        <taxon>Bacillota</taxon>
        <taxon>Bacilli</taxon>
        <taxon>Lactobacillales</taxon>
        <taxon>Streptococcaceae</taxon>
        <taxon>Streptococcus</taxon>
    </lineage>
</organism>
<gene>
    <name evidence="2" type="ORF">D8792_02370</name>
</gene>
<evidence type="ECO:0000259" key="1">
    <source>
        <dbReference type="SMART" id="SM00860"/>
    </source>
</evidence>
<comment type="caution">
    <text evidence="2">The sequence shown here is derived from an EMBL/GenBank/DDBJ whole genome shotgun (WGS) entry which is preliminary data.</text>
</comment>
<protein>
    <submittedName>
        <fullName evidence="2">SMI1 / KNR4 family protein</fullName>
    </submittedName>
</protein>
<name>A0A3R9M089_STRCR</name>
<dbReference type="SMART" id="SM00860">
    <property type="entry name" value="SMI1_KNR4"/>
    <property type="match status" value="1"/>
</dbReference>
<feature type="domain" description="Knr4/Smi1-like" evidence="1">
    <location>
        <begin position="11"/>
        <end position="136"/>
    </location>
</feature>
<dbReference type="Proteomes" id="UP000270868">
    <property type="component" value="Unassembled WGS sequence"/>
</dbReference>
<dbReference type="EMBL" id="RJPS01000002">
    <property type="protein sequence ID" value="RSJ92074.1"/>
    <property type="molecule type" value="Genomic_DNA"/>
</dbReference>
<evidence type="ECO:0000313" key="3">
    <source>
        <dbReference type="Proteomes" id="UP000270868"/>
    </source>
</evidence>
<proteinExistence type="predicted"/>
<reference evidence="2 3" key="1">
    <citation type="submission" date="2018-11" db="EMBL/GenBank/DDBJ databases">
        <title>Species Designations Belie Phenotypic and Genotypic Heterogeneity in Oral Streptococci.</title>
        <authorList>
            <person name="Velsko I."/>
        </authorList>
    </citation>
    <scope>NUCLEOTIDE SEQUENCE [LARGE SCALE GENOMIC DNA]</scope>
    <source>
        <strain evidence="2 3">A52</strain>
    </source>
</reference>
<dbReference type="InterPro" id="IPR037883">
    <property type="entry name" value="Knr4/Smi1-like_sf"/>
</dbReference>